<dbReference type="EC" id="3.1.4.46" evidence="2"/>
<evidence type="ECO:0000256" key="1">
    <source>
        <dbReference type="ARBA" id="ARBA00007277"/>
    </source>
</evidence>
<evidence type="ECO:0000313" key="10">
    <source>
        <dbReference type="Proteomes" id="UP001206925"/>
    </source>
</evidence>
<comment type="caution">
    <text evidence="9">The sequence shown here is derived from an EMBL/GenBank/DDBJ whole genome shotgun (WGS) entry which is preliminary data.</text>
</comment>
<feature type="domain" description="GP-PDE" evidence="8">
    <location>
        <begin position="150"/>
        <end position="454"/>
    </location>
</feature>
<evidence type="ECO:0000256" key="2">
    <source>
        <dbReference type="ARBA" id="ARBA00012247"/>
    </source>
</evidence>
<dbReference type="InterPro" id="IPR030395">
    <property type="entry name" value="GP_PDE_dom"/>
</dbReference>
<dbReference type="InterPro" id="IPR017946">
    <property type="entry name" value="PLC-like_Pdiesterase_TIM-brl"/>
</dbReference>
<comment type="similarity">
    <text evidence="1">Belongs to the glycerophosphoryl diester phosphodiesterase family.</text>
</comment>
<gene>
    <name evidence="9" type="ORF">M8C21_005675</name>
</gene>
<evidence type="ECO:0000256" key="4">
    <source>
        <dbReference type="ARBA" id="ARBA00022798"/>
    </source>
</evidence>
<keyword evidence="6" id="KW-0325">Glycoprotein</keyword>
<evidence type="ECO:0000256" key="3">
    <source>
        <dbReference type="ARBA" id="ARBA00022729"/>
    </source>
</evidence>
<evidence type="ECO:0000256" key="6">
    <source>
        <dbReference type="ARBA" id="ARBA00023180"/>
    </source>
</evidence>
<keyword evidence="5" id="KW-0378">Hydrolase</keyword>
<dbReference type="AlphaFoldDB" id="A0AAD5GUF5"/>
<dbReference type="PANTHER" id="PTHR43620">
    <property type="entry name" value="GLYCEROPHOSPHORYL DIESTER PHOSPHODIESTERASE"/>
    <property type="match status" value="1"/>
</dbReference>
<dbReference type="FunFam" id="3.20.20.190:FF:000011">
    <property type="entry name" value="Glycerophosphodiester phosphodiesterase GDPDL3"/>
    <property type="match status" value="1"/>
</dbReference>
<dbReference type="PROSITE" id="PS51704">
    <property type="entry name" value="GP_PDE"/>
    <property type="match status" value="2"/>
</dbReference>
<dbReference type="GO" id="GO:0006629">
    <property type="term" value="P:lipid metabolic process"/>
    <property type="evidence" value="ECO:0007669"/>
    <property type="project" value="InterPro"/>
</dbReference>
<organism evidence="9 10">
    <name type="scientific">Ambrosia artemisiifolia</name>
    <name type="common">Common ragweed</name>
    <dbReference type="NCBI Taxonomy" id="4212"/>
    <lineage>
        <taxon>Eukaryota</taxon>
        <taxon>Viridiplantae</taxon>
        <taxon>Streptophyta</taxon>
        <taxon>Embryophyta</taxon>
        <taxon>Tracheophyta</taxon>
        <taxon>Spermatophyta</taxon>
        <taxon>Magnoliopsida</taxon>
        <taxon>eudicotyledons</taxon>
        <taxon>Gunneridae</taxon>
        <taxon>Pentapetalae</taxon>
        <taxon>asterids</taxon>
        <taxon>campanulids</taxon>
        <taxon>Asterales</taxon>
        <taxon>Asteraceae</taxon>
        <taxon>Asteroideae</taxon>
        <taxon>Heliantheae alliance</taxon>
        <taxon>Heliantheae</taxon>
        <taxon>Ambrosia</taxon>
    </lineage>
</organism>
<dbReference type="Proteomes" id="UP001206925">
    <property type="component" value="Unassembled WGS sequence"/>
</dbReference>
<comment type="catalytic activity">
    <reaction evidence="7">
        <text>a sn-glycero-3-phosphodiester + H2O = an alcohol + sn-glycerol 3-phosphate + H(+)</text>
        <dbReference type="Rhea" id="RHEA:12969"/>
        <dbReference type="ChEBI" id="CHEBI:15377"/>
        <dbReference type="ChEBI" id="CHEBI:15378"/>
        <dbReference type="ChEBI" id="CHEBI:30879"/>
        <dbReference type="ChEBI" id="CHEBI:57597"/>
        <dbReference type="ChEBI" id="CHEBI:83408"/>
        <dbReference type="EC" id="3.1.4.46"/>
    </reaction>
</comment>
<evidence type="ECO:0000259" key="8">
    <source>
        <dbReference type="PROSITE" id="PS51704"/>
    </source>
</evidence>
<keyword evidence="10" id="KW-1185">Reference proteome</keyword>
<keyword evidence="4" id="KW-0319">Glycerol metabolism</keyword>
<dbReference type="PANTHER" id="PTHR43620:SF7">
    <property type="entry name" value="GLYCEROPHOSPHODIESTER PHOSPHODIESTERASE GDPD5-RELATED"/>
    <property type="match status" value="1"/>
</dbReference>
<dbReference type="GO" id="GO:0006071">
    <property type="term" value="P:glycerol metabolic process"/>
    <property type="evidence" value="ECO:0007669"/>
    <property type="project" value="UniProtKB-KW"/>
</dbReference>
<protein>
    <recommendedName>
        <fullName evidence="2">glycerophosphodiester phosphodiesterase</fullName>
        <ecNumber evidence="2">3.1.4.46</ecNumber>
    </recommendedName>
</protein>
<keyword evidence="3" id="KW-0732">Signal</keyword>
<dbReference type="EMBL" id="JAMZMK010005620">
    <property type="protein sequence ID" value="KAI7752741.1"/>
    <property type="molecule type" value="Genomic_DNA"/>
</dbReference>
<reference evidence="9" key="1">
    <citation type="submission" date="2022-06" db="EMBL/GenBank/DDBJ databases">
        <title>Uncovering the hologenomic basis of an extraordinary plant invasion.</title>
        <authorList>
            <person name="Bieker V.C."/>
            <person name="Martin M.D."/>
            <person name="Gilbert T."/>
            <person name="Hodgins K."/>
            <person name="Battlay P."/>
            <person name="Petersen B."/>
            <person name="Wilson J."/>
        </authorList>
    </citation>
    <scope>NUCLEOTIDE SEQUENCE</scope>
    <source>
        <strain evidence="9">AA19_3_7</strain>
        <tissue evidence="9">Leaf</tissue>
    </source>
</reference>
<evidence type="ECO:0000313" key="9">
    <source>
        <dbReference type="EMBL" id="KAI7752741.1"/>
    </source>
</evidence>
<accession>A0AAD5GUF5</accession>
<dbReference type="Gene3D" id="3.20.20.190">
    <property type="entry name" value="Phosphatidylinositol (PI) phosphodiesterase"/>
    <property type="match status" value="2"/>
</dbReference>
<evidence type="ECO:0000256" key="7">
    <source>
        <dbReference type="ARBA" id="ARBA00047512"/>
    </source>
</evidence>
<feature type="domain" description="GP-PDE" evidence="8">
    <location>
        <begin position="1"/>
        <end position="156"/>
    </location>
</feature>
<dbReference type="GO" id="GO:0008889">
    <property type="term" value="F:glycerophosphodiester phosphodiesterase activity"/>
    <property type="evidence" value="ECO:0007669"/>
    <property type="project" value="UniProtKB-EC"/>
</dbReference>
<sequence>MRNYVLAASRKIGISYISSPEVNFLRSIVTSFSPRITKLVFRFLELDQIELTTNQTYDALLRNLTLITTFAQGILVPKSYIWPVSSDLYLQPHTSLVEDAHKVGLEVFASGFANDIQLPYNYSYDSVQEYLQFVENGVFSVDGVITDNPLTPSAAFGASGDLPGCTDLAYEKAISDGVDIIDFPVQITSDGIPICLGSINLFDRTTISQVGLINLTTSLPDLQPGSGIFTFSLTWDQIRRLKPAMVNPYDKDYGLLRNPRFKYAGKFMRLSEFLDLASNSTSVSGVLINITNAAYLAANQGLSVTDAVMNVLNNSRINNMRTKKVFIASRDSAVLKLFKARSNMHELVYDVDEKIRDVLSSTIEEISDFANSVIIQKGSVFETDGGCLVNQTGVVAKLHAFKLPVYVQRFENEVQSQEASDFFSDPYVEINSYVNEAKIDGVITSYPATASKYRRNRCLVLPANQRLPYMMKSVALRQLYSIWSFHELTMRPPAEAPIPVLDDADVAQGPITPSRMQSPPSGNPSIAAPCYVPDMCYPCSRPHGGNTPSFVLYILCCPINHKCFKWDA</sequence>
<name>A0AAD5GUF5_AMBAR</name>
<evidence type="ECO:0000256" key="5">
    <source>
        <dbReference type="ARBA" id="ARBA00022801"/>
    </source>
</evidence>
<dbReference type="Pfam" id="PF03009">
    <property type="entry name" value="GDPD"/>
    <property type="match status" value="1"/>
</dbReference>
<proteinExistence type="inferred from homology"/>
<dbReference type="SUPFAM" id="SSF51695">
    <property type="entry name" value="PLC-like phosphodiesterases"/>
    <property type="match status" value="2"/>
</dbReference>